<evidence type="ECO:0000313" key="6">
    <source>
        <dbReference type="Proteomes" id="UP000239352"/>
    </source>
</evidence>
<comment type="caution">
    <text evidence="5">The sequence shown here is derived from an EMBL/GenBank/DDBJ whole genome shotgun (WGS) entry which is preliminary data.</text>
</comment>
<dbReference type="PRINTS" id="PR00455">
    <property type="entry name" value="HTHTETR"/>
</dbReference>
<dbReference type="Pfam" id="PF17754">
    <property type="entry name" value="TetR_C_14"/>
    <property type="match status" value="1"/>
</dbReference>
<evidence type="ECO:0000256" key="1">
    <source>
        <dbReference type="ARBA" id="ARBA00023125"/>
    </source>
</evidence>
<proteinExistence type="predicted"/>
<feature type="region of interest" description="Disordered" evidence="3">
    <location>
        <begin position="1"/>
        <end position="20"/>
    </location>
</feature>
<dbReference type="PROSITE" id="PS01081">
    <property type="entry name" value="HTH_TETR_1"/>
    <property type="match status" value="1"/>
</dbReference>
<dbReference type="STRING" id="1050202.GCA_000384035_01759"/>
<accession>A0A2T0GVA0</accession>
<dbReference type="InterPro" id="IPR023772">
    <property type="entry name" value="DNA-bd_HTH_TetR-type_CS"/>
</dbReference>
<evidence type="ECO:0000259" key="4">
    <source>
        <dbReference type="PROSITE" id="PS50977"/>
    </source>
</evidence>
<dbReference type="SUPFAM" id="SSF46689">
    <property type="entry name" value="Homeodomain-like"/>
    <property type="match status" value="1"/>
</dbReference>
<dbReference type="AlphaFoldDB" id="A0A2T0GVA0"/>
<feature type="domain" description="HTH tetR-type" evidence="4">
    <location>
        <begin position="21"/>
        <end position="81"/>
    </location>
</feature>
<feature type="compositionally biased region" description="Basic and acidic residues" evidence="3">
    <location>
        <begin position="1"/>
        <end position="11"/>
    </location>
</feature>
<dbReference type="InterPro" id="IPR001647">
    <property type="entry name" value="HTH_TetR"/>
</dbReference>
<dbReference type="Pfam" id="PF00440">
    <property type="entry name" value="TetR_N"/>
    <property type="match status" value="1"/>
</dbReference>
<evidence type="ECO:0000256" key="3">
    <source>
        <dbReference type="SAM" id="MobiDB-lite"/>
    </source>
</evidence>
<dbReference type="InterPro" id="IPR041347">
    <property type="entry name" value="MftR_C"/>
</dbReference>
<evidence type="ECO:0000313" key="5">
    <source>
        <dbReference type="EMBL" id="PRW63039.1"/>
    </source>
</evidence>
<dbReference type="Gene3D" id="1.10.357.10">
    <property type="entry name" value="Tetracycline Repressor, domain 2"/>
    <property type="match status" value="1"/>
</dbReference>
<gene>
    <name evidence="5" type="ORF">CEP50_12100</name>
</gene>
<evidence type="ECO:0000256" key="2">
    <source>
        <dbReference type="PROSITE-ProRule" id="PRU00335"/>
    </source>
</evidence>
<dbReference type="PANTHER" id="PTHR30055">
    <property type="entry name" value="HTH-TYPE TRANSCRIPTIONAL REGULATOR RUTR"/>
    <property type="match status" value="1"/>
</dbReference>
<dbReference type="Gene3D" id="1.10.10.60">
    <property type="entry name" value="Homeodomain-like"/>
    <property type="match status" value="1"/>
</dbReference>
<feature type="DNA-binding region" description="H-T-H motif" evidence="2">
    <location>
        <begin position="44"/>
        <end position="63"/>
    </location>
</feature>
<dbReference type="GO" id="GO:0003700">
    <property type="term" value="F:DNA-binding transcription factor activity"/>
    <property type="evidence" value="ECO:0007669"/>
    <property type="project" value="TreeGrafter"/>
</dbReference>
<keyword evidence="1 2" id="KW-0238">DNA-binding</keyword>
<sequence>MPEGSSTDRKPRAARTAGQRRRLRSALAVAALDLFATKGYDATTVEDIVEAVGVGRRTFFRYFRSKEEVVFPDHDERLTEVVNDLERSGAEEPPMRAVRRTAERVLEMYLAEPEISLKRFELTRQVPSLRDREIVSIDRYQRVFARYLRQRYAGTPEADLRAAVEAASVVATHNHVLRRWLKSGGTFDAHEALRRALAEVGMGGESHQLGSEGESDQVVVGVLRTRASAETVRDRIERALGDLPGRE</sequence>
<dbReference type="GO" id="GO:0000976">
    <property type="term" value="F:transcription cis-regulatory region binding"/>
    <property type="evidence" value="ECO:0007669"/>
    <property type="project" value="TreeGrafter"/>
</dbReference>
<protein>
    <submittedName>
        <fullName evidence="5">TetR family transcriptional regulator</fullName>
    </submittedName>
</protein>
<dbReference type="RefSeq" id="WP_106114053.1">
    <property type="nucleotide sequence ID" value="NZ_PVSR01000020.1"/>
</dbReference>
<name>A0A2T0GVA0_ACTMO</name>
<dbReference type="InterPro" id="IPR009057">
    <property type="entry name" value="Homeodomain-like_sf"/>
</dbReference>
<dbReference type="InterPro" id="IPR050109">
    <property type="entry name" value="HTH-type_TetR-like_transc_reg"/>
</dbReference>
<dbReference type="EMBL" id="PVSR01000020">
    <property type="protein sequence ID" value="PRW63039.1"/>
    <property type="molecule type" value="Genomic_DNA"/>
</dbReference>
<reference evidence="5 6" key="1">
    <citation type="submission" date="2018-03" db="EMBL/GenBank/DDBJ databases">
        <title>Actinopolyspora mortivallis from Sahara, screening for active biomolecules.</title>
        <authorList>
            <person name="Selama O."/>
            <person name="Wellington E.M.H."/>
            <person name="Hacene H."/>
        </authorList>
    </citation>
    <scope>NUCLEOTIDE SEQUENCE [LARGE SCALE GENOMIC DNA]</scope>
    <source>
        <strain evidence="5 6">M5A</strain>
    </source>
</reference>
<dbReference type="InParanoid" id="A0A2T0GVA0"/>
<dbReference type="Proteomes" id="UP000239352">
    <property type="component" value="Unassembled WGS sequence"/>
</dbReference>
<dbReference type="PANTHER" id="PTHR30055:SF226">
    <property type="entry name" value="HTH-TYPE TRANSCRIPTIONAL REGULATOR PKSA"/>
    <property type="match status" value="1"/>
</dbReference>
<organism evidence="5 6">
    <name type="scientific">Actinopolyspora mortivallis</name>
    <dbReference type="NCBI Taxonomy" id="33906"/>
    <lineage>
        <taxon>Bacteria</taxon>
        <taxon>Bacillati</taxon>
        <taxon>Actinomycetota</taxon>
        <taxon>Actinomycetes</taxon>
        <taxon>Actinopolysporales</taxon>
        <taxon>Actinopolysporaceae</taxon>
        <taxon>Actinopolyspora</taxon>
    </lineage>
</organism>
<dbReference type="PROSITE" id="PS50977">
    <property type="entry name" value="HTH_TETR_2"/>
    <property type="match status" value="1"/>
</dbReference>
<keyword evidence="6" id="KW-1185">Reference proteome</keyword>